<dbReference type="EMBL" id="JANEYG010000261">
    <property type="protein sequence ID" value="KAJ8910683.1"/>
    <property type="molecule type" value="Genomic_DNA"/>
</dbReference>
<gene>
    <name evidence="2" type="ORF">NQ315_015391</name>
</gene>
<evidence type="ECO:0008006" key="4">
    <source>
        <dbReference type="Google" id="ProtNLM"/>
    </source>
</evidence>
<feature type="signal peptide" evidence="1">
    <location>
        <begin position="1"/>
        <end position="15"/>
    </location>
</feature>
<dbReference type="AlphaFoldDB" id="A0AAV8V9C3"/>
<protein>
    <recommendedName>
        <fullName evidence="4">Reverse transcriptase zinc-binding domain-containing protein</fullName>
    </recommendedName>
</protein>
<comment type="caution">
    <text evidence="2">The sequence shown here is derived from an EMBL/GenBank/DDBJ whole genome shotgun (WGS) entry which is preliminary data.</text>
</comment>
<keyword evidence="3" id="KW-1185">Reference proteome</keyword>
<sequence>MIILFLLLYLGFLLCYFLQPAGDTAAGRIRSHLHLIFGAAGRSSIQHPASSTHDISVLDGVLGWCELEQMSLEPPCGKGYTEGETVAMDVSLYLVEIIGCQSWGMGPKQLHCLYTMAVRPMVVYDAIASWTKATAVPISFTPSAALEILLDLPPLHIYLESEARWAIYRNRQLAINLPQTNIMEHSRMLEGIESHSVLGMVSDGLPARINLDLPYNIPLPERDEWEQNRTDLLRADSCWYTDSSKTTEGAGAQDMRPYFGRRYTPLNCGRELEKQGPNRKSVIRIWAEGDILQYWRGLPGLTHSKRFIPPPSKARSKKLLELSRINLRALVGLYTGHCRLRHHMHRIGLAEDAEYRLCMEDDETAEHVLYTCPAADRTRFLILGKVQLMPEYLDKYSPGKIIDFLRRLELLGEV</sequence>
<evidence type="ECO:0000313" key="3">
    <source>
        <dbReference type="Proteomes" id="UP001159042"/>
    </source>
</evidence>
<organism evidence="2 3">
    <name type="scientific">Exocentrus adspersus</name>
    <dbReference type="NCBI Taxonomy" id="1586481"/>
    <lineage>
        <taxon>Eukaryota</taxon>
        <taxon>Metazoa</taxon>
        <taxon>Ecdysozoa</taxon>
        <taxon>Arthropoda</taxon>
        <taxon>Hexapoda</taxon>
        <taxon>Insecta</taxon>
        <taxon>Pterygota</taxon>
        <taxon>Neoptera</taxon>
        <taxon>Endopterygota</taxon>
        <taxon>Coleoptera</taxon>
        <taxon>Polyphaga</taxon>
        <taxon>Cucujiformia</taxon>
        <taxon>Chrysomeloidea</taxon>
        <taxon>Cerambycidae</taxon>
        <taxon>Lamiinae</taxon>
        <taxon>Acanthocinini</taxon>
        <taxon>Exocentrus</taxon>
    </lineage>
</organism>
<keyword evidence="1" id="KW-0732">Signal</keyword>
<reference evidence="2 3" key="1">
    <citation type="journal article" date="2023" name="Insect Mol. Biol.">
        <title>Genome sequencing provides insights into the evolution of gene families encoding plant cell wall-degrading enzymes in longhorned beetles.</title>
        <authorList>
            <person name="Shin N.R."/>
            <person name="Okamura Y."/>
            <person name="Kirsch R."/>
            <person name="Pauchet Y."/>
        </authorList>
    </citation>
    <scope>NUCLEOTIDE SEQUENCE [LARGE SCALE GENOMIC DNA]</scope>
    <source>
        <strain evidence="2">EAD_L_NR</strain>
    </source>
</reference>
<accession>A0AAV8V9C3</accession>
<proteinExistence type="predicted"/>
<evidence type="ECO:0000256" key="1">
    <source>
        <dbReference type="SAM" id="SignalP"/>
    </source>
</evidence>
<feature type="chain" id="PRO_5043496730" description="Reverse transcriptase zinc-binding domain-containing protein" evidence="1">
    <location>
        <begin position="16"/>
        <end position="414"/>
    </location>
</feature>
<evidence type="ECO:0000313" key="2">
    <source>
        <dbReference type="EMBL" id="KAJ8910683.1"/>
    </source>
</evidence>
<dbReference type="Proteomes" id="UP001159042">
    <property type="component" value="Unassembled WGS sequence"/>
</dbReference>
<name>A0AAV8V9C3_9CUCU</name>